<keyword evidence="2" id="KW-1185">Reference proteome</keyword>
<evidence type="ECO:0000313" key="2">
    <source>
        <dbReference type="Proteomes" id="UP001148662"/>
    </source>
</evidence>
<sequence length="215" mass="24557">MSPPYVEVVRVVARDISWNDKDLVWPYLKAGQEWVDDYDVPPIKVYSGLNRVLQNDTQYMYVVVVWPSKAKYVEFKKPLEVSGEEEPGNDLWLLAPSREFRPDAALGAKWTTITIWSLKKSEDIANVTGTLIPQYVQHIHEVLPSSGAGWGFVDSGSKPNAKFQVVVIYGTEEGGQHWSPLHSPEHPGVYKVFEEMCRIANLDTVHWVELNPKWY</sequence>
<comment type="caution">
    <text evidence="1">The sequence shown here is derived from an EMBL/GenBank/DDBJ whole genome shotgun (WGS) entry which is preliminary data.</text>
</comment>
<proteinExistence type="predicted"/>
<protein>
    <submittedName>
        <fullName evidence="1">Uncharacterized protein</fullName>
    </submittedName>
</protein>
<name>A0ACC1SK00_9APHY</name>
<gene>
    <name evidence="1" type="ORF">NM688_g6096</name>
</gene>
<dbReference type="EMBL" id="JANHOG010001207">
    <property type="protein sequence ID" value="KAJ3541366.1"/>
    <property type="molecule type" value="Genomic_DNA"/>
</dbReference>
<reference evidence="1" key="1">
    <citation type="submission" date="2022-07" db="EMBL/GenBank/DDBJ databases">
        <title>Genome Sequence of Phlebia brevispora.</title>
        <authorList>
            <person name="Buettner E."/>
        </authorList>
    </citation>
    <scope>NUCLEOTIDE SEQUENCE</scope>
    <source>
        <strain evidence="1">MPL23</strain>
    </source>
</reference>
<dbReference type="Proteomes" id="UP001148662">
    <property type="component" value="Unassembled WGS sequence"/>
</dbReference>
<evidence type="ECO:0000313" key="1">
    <source>
        <dbReference type="EMBL" id="KAJ3541366.1"/>
    </source>
</evidence>
<accession>A0ACC1SK00</accession>
<organism evidence="1 2">
    <name type="scientific">Phlebia brevispora</name>
    <dbReference type="NCBI Taxonomy" id="194682"/>
    <lineage>
        <taxon>Eukaryota</taxon>
        <taxon>Fungi</taxon>
        <taxon>Dikarya</taxon>
        <taxon>Basidiomycota</taxon>
        <taxon>Agaricomycotina</taxon>
        <taxon>Agaricomycetes</taxon>
        <taxon>Polyporales</taxon>
        <taxon>Meruliaceae</taxon>
        <taxon>Phlebia</taxon>
    </lineage>
</organism>